<feature type="region of interest" description="Disordered" evidence="1">
    <location>
        <begin position="38"/>
        <end position="66"/>
    </location>
</feature>
<accession>A0AAV7LXB7</accession>
<reference evidence="2" key="1">
    <citation type="journal article" date="2022" name="bioRxiv">
        <title>Sequencing and chromosome-scale assembly of the giantPleurodeles waltlgenome.</title>
        <authorList>
            <person name="Brown T."/>
            <person name="Elewa A."/>
            <person name="Iarovenko S."/>
            <person name="Subramanian E."/>
            <person name="Araus A.J."/>
            <person name="Petzold A."/>
            <person name="Susuki M."/>
            <person name="Suzuki K.-i.T."/>
            <person name="Hayashi T."/>
            <person name="Toyoda A."/>
            <person name="Oliveira C."/>
            <person name="Osipova E."/>
            <person name="Leigh N.D."/>
            <person name="Simon A."/>
            <person name="Yun M.H."/>
        </authorList>
    </citation>
    <scope>NUCLEOTIDE SEQUENCE</scope>
    <source>
        <strain evidence="2">20211129_DDA</strain>
        <tissue evidence="2">Liver</tissue>
    </source>
</reference>
<dbReference type="AlphaFoldDB" id="A0AAV7LXB7"/>
<sequence>MQVTGCPCPASSWARLGQGAPALHLCCSAFQYGWGERRRGGGAERGKQERGRQPQRRGSRVRGSSSYTGLYGCAVGSQAALEHLIGSFTLPDQLCGSIGVVLTGRAPWGERGYKKKVSEAVALQHSITATL</sequence>
<dbReference type="Proteomes" id="UP001066276">
    <property type="component" value="Chromosome 11"/>
</dbReference>
<proteinExistence type="predicted"/>
<protein>
    <submittedName>
        <fullName evidence="2">Uncharacterized protein</fullName>
    </submittedName>
</protein>
<evidence type="ECO:0000313" key="3">
    <source>
        <dbReference type="Proteomes" id="UP001066276"/>
    </source>
</evidence>
<evidence type="ECO:0000313" key="2">
    <source>
        <dbReference type="EMBL" id="KAJ1092330.1"/>
    </source>
</evidence>
<gene>
    <name evidence="2" type="ORF">NDU88_005441</name>
</gene>
<name>A0AAV7LXB7_PLEWA</name>
<keyword evidence="3" id="KW-1185">Reference proteome</keyword>
<dbReference type="EMBL" id="JANPWB010000015">
    <property type="protein sequence ID" value="KAJ1092330.1"/>
    <property type="molecule type" value="Genomic_DNA"/>
</dbReference>
<organism evidence="2 3">
    <name type="scientific">Pleurodeles waltl</name>
    <name type="common">Iberian ribbed newt</name>
    <dbReference type="NCBI Taxonomy" id="8319"/>
    <lineage>
        <taxon>Eukaryota</taxon>
        <taxon>Metazoa</taxon>
        <taxon>Chordata</taxon>
        <taxon>Craniata</taxon>
        <taxon>Vertebrata</taxon>
        <taxon>Euteleostomi</taxon>
        <taxon>Amphibia</taxon>
        <taxon>Batrachia</taxon>
        <taxon>Caudata</taxon>
        <taxon>Salamandroidea</taxon>
        <taxon>Salamandridae</taxon>
        <taxon>Pleurodelinae</taxon>
        <taxon>Pleurodeles</taxon>
    </lineage>
</organism>
<comment type="caution">
    <text evidence="2">The sequence shown here is derived from an EMBL/GenBank/DDBJ whole genome shotgun (WGS) entry which is preliminary data.</text>
</comment>
<feature type="compositionally biased region" description="Basic and acidic residues" evidence="1">
    <location>
        <begin position="38"/>
        <end position="52"/>
    </location>
</feature>
<evidence type="ECO:0000256" key="1">
    <source>
        <dbReference type="SAM" id="MobiDB-lite"/>
    </source>
</evidence>